<dbReference type="EnsemblPlants" id="Zm00001eb105280_T001">
    <property type="protein sequence ID" value="Zm00001eb105280_P001"/>
    <property type="gene ID" value="Zm00001eb105280"/>
</dbReference>
<dbReference type="InParanoid" id="A0A804MR16"/>
<dbReference type="AlphaFoldDB" id="A0A804MR16"/>
<evidence type="ECO:0000313" key="2">
    <source>
        <dbReference type="Proteomes" id="UP000007305"/>
    </source>
</evidence>
<dbReference type="Proteomes" id="UP000007305">
    <property type="component" value="Chromosome 2"/>
</dbReference>
<proteinExistence type="predicted"/>
<dbReference type="Gramene" id="Zm00001eb105280_T001">
    <property type="protein sequence ID" value="Zm00001eb105280_P001"/>
    <property type="gene ID" value="Zm00001eb105280"/>
</dbReference>
<protein>
    <submittedName>
        <fullName evidence="1">Uncharacterized protein</fullName>
    </submittedName>
</protein>
<evidence type="ECO:0000313" key="1">
    <source>
        <dbReference type="EnsemblPlants" id="Zm00001eb105280_P001"/>
    </source>
</evidence>
<name>A0A804MR16_MAIZE</name>
<reference evidence="2" key="1">
    <citation type="submission" date="2015-12" db="EMBL/GenBank/DDBJ databases">
        <title>Update maize B73 reference genome by single molecule sequencing technologies.</title>
        <authorList>
            <consortium name="Maize Genome Sequencing Project"/>
            <person name="Ware D."/>
        </authorList>
    </citation>
    <scope>NUCLEOTIDE SEQUENCE [LARGE SCALE GENOMIC DNA]</scope>
    <source>
        <strain evidence="2">cv. B73</strain>
    </source>
</reference>
<accession>A0A804MR16</accession>
<reference evidence="1" key="2">
    <citation type="submission" date="2019-07" db="EMBL/GenBank/DDBJ databases">
        <authorList>
            <person name="Seetharam A."/>
            <person name="Woodhouse M."/>
            <person name="Cannon E."/>
        </authorList>
    </citation>
    <scope>NUCLEOTIDE SEQUENCE [LARGE SCALE GENOMIC DNA]</scope>
    <source>
        <strain evidence="1">cv. B73</strain>
    </source>
</reference>
<organism evidence="1 2">
    <name type="scientific">Zea mays</name>
    <name type="common">Maize</name>
    <dbReference type="NCBI Taxonomy" id="4577"/>
    <lineage>
        <taxon>Eukaryota</taxon>
        <taxon>Viridiplantae</taxon>
        <taxon>Streptophyta</taxon>
        <taxon>Embryophyta</taxon>
        <taxon>Tracheophyta</taxon>
        <taxon>Spermatophyta</taxon>
        <taxon>Magnoliopsida</taxon>
        <taxon>Liliopsida</taxon>
        <taxon>Poales</taxon>
        <taxon>Poaceae</taxon>
        <taxon>PACMAD clade</taxon>
        <taxon>Panicoideae</taxon>
        <taxon>Andropogonodae</taxon>
        <taxon>Andropogoneae</taxon>
        <taxon>Tripsacinae</taxon>
        <taxon>Zea</taxon>
    </lineage>
</organism>
<sequence length="63" mass="7535">MRDDRDRRWDGRGRDRDYLPLVAPHPCNPVCFEWLEEIQVTEAILAFSLLQQRCEDEVLEVAY</sequence>
<reference evidence="1" key="3">
    <citation type="submission" date="2021-05" db="UniProtKB">
        <authorList>
            <consortium name="EnsemblPlants"/>
        </authorList>
    </citation>
    <scope>IDENTIFICATION</scope>
    <source>
        <strain evidence="1">cv. B73</strain>
    </source>
</reference>
<keyword evidence="2" id="KW-1185">Reference proteome</keyword>